<dbReference type="OrthoDB" id="10437638at2759"/>
<sequence>MKLSLITFTSLFTLALSQEIYPSIPERDSCVARCNMGDFCCVAQCQDLLCGNIHSTNDAIRCMTGCPIGVGTPEQVVALSRCREDCILNNYSSSSTSTASSTYSSTSTYSSSTSTSTSTGAASTTTSSSASAETSSSTSTSTSTTIITPTATDPGSEPEKTSNAAAVNNLQFGAPATGFVGFLLAFLM</sequence>
<keyword evidence="2" id="KW-0732">Signal</keyword>
<feature type="compositionally biased region" description="Low complexity" evidence="1">
    <location>
        <begin position="93"/>
        <end position="152"/>
    </location>
</feature>
<name>A0A1L9VS31_ASPGL</name>
<dbReference type="AlphaFoldDB" id="A0A1L9VS31"/>
<evidence type="ECO:0008006" key="5">
    <source>
        <dbReference type="Google" id="ProtNLM"/>
    </source>
</evidence>
<dbReference type="Proteomes" id="UP000184300">
    <property type="component" value="Unassembled WGS sequence"/>
</dbReference>
<keyword evidence="4" id="KW-1185">Reference proteome</keyword>
<reference evidence="4" key="1">
    <citation type="journal article" date="2017" name="Genome Biol.">
        <title>Comparative genomics reveals high biological diversity and specific adaptations in the industrially and medically important fungal genus Aspergillus.</title>
        <authorList>
            <person name="de Vries R.P."/>
            <person name="Riley R."/>
            <person name="Wiebenga A."/>
            <person name="Aguilar-Osorio G."/>
            <person name="Amillis S."/>
            <person name="Uchima C.A."/>
            <person name="Anderluh G."/>
            <person name="Asadollahi M."/>
            <person name="Askin M."/>
            <person name="Barry K."/>
            <person name="Battaglia E."/>
            <person name="Bayram O."/>
            <person name="Benocci T."/>
            <person name="Braus-Stromeyer S.A."/>
            <person name="Caldana C."/>
            <person name="Canovas D."/>
            <person name="Cerqueira G.C."/>
            <person name="Chen F."/>
            <person name="Chen W."/>
            <person name="Choi C."/>
            <person name="Clum A."/>
            <person name="Dos Santos R.A."/>
            <person name="Damasio A.R."/>
            <person name="Diallinas G."/>
            <person name="Emri T."/>
            <person name="Fekete E."/>
            <person name="Flipphi M."/>
            <person name="Freyberg S."/>
            <person name="Gallo A."/>
            <person name="Gournas C."/>
            <person name="Habgood R."/>
            <person name="Hainaut M."/>
            <person name="Harispe M.L."/>
            <person name="Henrissat B."/>
            <person name="Hilden K.S."/>
            <person name="Hope R."/>
            <person name="Hossain A."/>
            <person name="Karabika E."/>
            <person name="Karaffa L."/>
            <person name="Karanyi Z."/>
            <person name="Krasevec N."/>
            <person name="Kuo A."/>
            <person name="Kusch H."/>
            <person name="LaButti K."/>
            <person name="Lagendijk E.L."/>
            <person name="Lapidus A."/>
            <person name="Levasseur A."/>
            <person name="Lindquist E."/>
            <person name="Lipzen A."/>
            <person name="Logrieco A.F."/>
            <person name="MacCabe A."/>
            <person name="Maekelae M.R."/>
            <person name="Malavazi I."/>
            <person name="Melin P."/>
            <person name="Meyer V."/>
            <person name="Mielnichuk N."/>
            <person name="Miskei M."/>
            <person name="Molnar A.P."/>
            <person name="Mule G."/>
            <person name="Ngan C.Y."/>
            <person name="Orejas M."/>
            <person name="Orosz E."/>
            <person name="Ouedraogo J.P."/>
            <person name="Overkamp K.M."/>
            <person name="Park H.-S."/>
            <person name="Perrone G."/>
            <person name="Piumi F."/>
            <person name="Punt P.J."/>
            <person name="Ram A.F."/>
            <person name="Ramon A."/>
            <person name="Rauscher S."/>
            <person name="Record E."/>
            <person name="Riano-Pachon D.M."/>
            <person name="Robert V."/>
            <person name="Roehrig J."/>
            <person name="Ruller R."/>
            <person name="Salamov A."/>
            <person name="Salih N.S."/>
            <person name="Samson R.A."/>
            <person name="Sandor E."/>
            <person name="Sanguinetti M."/>
            <person name="Schuetze T."/>
            <person name="Sepcic K."/>
            <person name="Shelest E."/>
            <person name="Sherlock G."/>
            <person name="Sophianopoulou V."/>
            <person name="Squina F.M."/>
            <person name="Sun H."/>
            <person name="Susca A."/>
            <person name="Todd R.B."/>
            <person name="Tsang A."/>
            <person name="Unkles S.E."/>
            <person name="van de Wiele N."/>
            <person name="van Rossen-Uffink D."/>
            <person name="Oliveira J.V."/>
            <person name="Vesth T.C."/>
            <person name="Visser J."/>
            <person name="Yu J.-H."/>
            <person name="Zhou M."/>
            <person name="Andersen M.R."/>
            <person name="Archer D.B."/>
            <person name="Baker S.E."/>
            <person name="Benoit I."/>
            <person name="Brakhage A.A."/>
            <person name="Braus G.H."/>
            <person name="Fischer R."/>
            <person name="Frisvad J.C."/>
            <person name="Goldman G.H."/>
            <person name="Houbraken J."/>
            <person name="Oakley B."/>
            <person name="Pocsi I."/>
            <person name="Scazzocchio C."/>
            <person name="Seiboth B."/>
            <person name="vanKuyk P.A."/>
            <person name="Wortman J."/>
            <person name="Dyer P.S."/>
            <person name="Grigoriev I.V."/>
        </authorList>
    </citation>
    <scope>NUCLEOTIDE SEQUENCE [LARGE SCALE GENOMIC DNA]</scope>
    <source>
        <strain evidence="4">CBS 516.65</strain>
    </source>
</reference>
<proteinExistence type="predicted"/>
<evidence type="ECO:0000313" key="4">
    <source>
        <dbReference type="Proteomes" id="UP000184300"/>
    </source>
</evidence>
<feature type="signal peptide" evidence="2">
    <location>
        <begin position="1"/>
        <end position="17"/>
    </location>
</feature>
<gene>
    <name evidence="3" type="ORF">ASPGLDRAFT_80632</name>
</gene>
<dbReference type="VEuPathDB" id="FungiDB:ASPGLDRAFT_80632"/>
<evidence type="ECO:0000256" key="1">
    <source>
        <dbReference type="SAM" id="MobiDB-lite"/>
    </source>
</evidence>
<dbReference type="RefSeq" id="XP_022403389.1">
    <property type="nucleotide sequence ID" value="XM_022550077.1"/>
</dbReference>
<evidence type="ECO:0000313" key="3">
    <source>
        <dbReference type="EMBL" id="OJJ86700.1"/>
    </source>
</evidence>
<dbReference type="EMBL" id="KV878892">
    <property type="protein sequence ID" value="OJJ86700.1"/>
    <property type="molecule type" value="Genomic_DNA"/>
</dbReference>
<feature type="region of interest" description="Disordered" evidence="1">
    <location>
        <begin position="93"/>
        <end position="161"/>
    </location>
</feature>
<dbReference type="STRING" id="1160497.A0A1L9VS31"/>
<evidence type="ECO:0000256" key="2">
    <source>
        <dbReference type="SAM" id="SignalP"/>
    </source>
</evidence>
<organism evidence="3 4">
    <name type="scientific">Aspergillus glaucus CBS 516.65</name>
    <dbReference type="NCBI Taxonomy" id="1160497"/>
    <lineage>
        <taxon>Eukaryota</taxon>
        <taxon>Fungi</taxon>
        <taxon>Dikarya</taxon>
        <taxon>Ascomycota</taxon>
        <taxon>Pezizomycotina</taxon>
        <taxon>Eurotiomycetes</taxon>
        <taxon>Eurotiomycetidae</taxon>
        <taxon>Eurotiales</taxon>
        <taxon>Aspergillaceae</taxon>
        <taxon>Aspergillus</taxon>
        <taxon>Aspergillus subgen. Aspergillus</taxon>
    </lineage>
</organism>
<protein>
    <recommendedName>
        <fullName evidence="5">Extracellular membrane protein CFEM domain-containing protein</fullName>
    </recommendedName>
</protein>
<feature type="chain" id="PRO_5009887885" description="Extracellular membrane protein CFEM domain-containing protein" evidence="2">
    <location>
        <begin position="18"/>
        <end position="188"/>
    </location>
</feature>
<dbReference type="GeneID" id="34466337"/>
<accession>A0A1L9VS31</accession>